<dbReference type="EMBL" id="JBHLTG010000009">
    <property type="protein sequence ID" value="MFC0681723.1"/>
    <property type="molecule type" value="Genomic_DNA"/>
</dbReference>
<name>A0ABV6RXL8_9GAMM</name>
<keyword evidence="2" id="KW-0119">Carbohydrate metabolism</keyword>
<dbReference type="Pfam" id="PF00480">
    <property type="entry name" value="ROK"/>
    <property type="match status" value="1"/>
</dbReference>
<comment type="caution">
    <text evidence="3">The sequence shown here is derived from an EMBL/GenBank/DDBJ whole genome shotgun (WGS) entry which is preliminary data.</text>
</comment>
<dbReference type="Proteomes" id="UP001589896">
    <property type="component" value="Unassembled WGS sequence"/>
</dbReference>
<dbReference type="SUPFAM" id="SSF53067">
    <property type="entry name" value="Actin-like ATPase domain"/>
    <property type="match status" value="1"/>
</dbReference>
<comment type="similarity">
    <text evidence="1">Belongs to the ROK (NagC/XylR) family.</text>
</comment>
<dbReference type="InterPro" id="IPR036390">
    <property type="entry name" value="WH_DNA-bd_sf"/>
</dbReference>
<evidence type="ECO:0000313" key="4">
    <source>
        <dbReference type="Proteomes" id="UP001589896"/>
    </source>
</evidence>
<keyword evidence="4" id="KW-1185">Reference proteome</keyword>
<dbReference type="Gene3D" id="1.10.10.10">
    <property type="entry name" value="Winged helix-like DNA-binding domain superfamily/Winged helix DNA-binding domain"/>
    <property type="match status" value="1"/>
</dbReference>
<sequence length="395" mass="40470">MPAGNASAGEILELVRTGQVRTRRELQEVTGLSRSTLAIRMTQLTAAGYVREIGQVAGNTGRPAKILSFDEAGQLVLAVDLGATHAHVALIDGGGTVISEATSELKIATEPDEVVRFVARRAGELLSRAGRSMAEVAGVGVGIPGPVRFTTQRPNTPPMMPGWHDFPVADRLRDALGLPVFLDNDANLMGLGEARARYADAPSLVFVKVGTGIGAGVILHGQPERGIAGGAGDIGHIRIVGQDEGRLCNCGATGCLATEASGGALARQLLEAGRDVASTADVARLIAAGDPLTVSLVERAGHLLGEVLATSVALLNPSVLVLGGLIPSAGPQLLAAVRESIFQRTVPLATRELTIASSSLGADAAVQGARHLVIDQTFSAAAVDARLTSAATVIA</sequence>
<proteinExistence type="inferred from homology"/>
<dbReference type="InterPro" id="IPR049874">
    <property type="entry name" value="ROK_cs"/>
</dbReference>
<dbReference type="PROSITE" id="PS01125">
    <property type="entry name" value="ROK"/>
    <property type="match status" value="1"/>
</dbReference>
<dbReference type="PANTHER" id="PTHR18964:SF173">
    <property type="entry name" value="GLUCOKINASE"/>
    <property type="match status" value="1"/>
</dbReference>
<dbReference type="InterPro" id="IPR036388">
    <property type="entry name" value="WH-like_DNA-bd_sf"/>
</dbReference>
<accession>A0ABV6RXL8</accession>
<dbReference type="InterPro" id="IPR043129">
    <property type="entry name" value="ATPase_NBD"/>
</dbReference>
<evidence type="ECO:0000313" key="3">
    <source>
        <dbReference type="EMBL" id="MFC0681723.1"/>
    </source>
</evidence>
<protein>
    <submittedName>
        <fullName evidence="3">ROK family protein</fullName>
    </submittedName>
</protein>
<evidence type="ECO:0000256" key="2">
    <source>
        <dbReference type="ARBA" id="ARBA00023277"/>
    </source>
</evidence>
<dbReference type="SUPFAM" id="SSF46785">
    <property type="entry name" value="Winged helix' DNA-binding domain"/>
    <property type="match status" value="1"/>
</dbReference>
<dbReference type="RefSeq" id="WP_386674864.1">
    <property type="nucleotide sequence ID" value="NZ_JBHLTG010000009.1"/>
</dbReference>
<reference evidence="3 4" key="1">
    <citation type="submission" date="2024-09" db="EMBL/GenBank/DDBJ databases">
        <authorList>
            <person name="Sun Q."/>
            <person name="Mori K."/>
        </authorList>
    </citation>
    <scope>NUCLEOTIDE SEQUENCE [LARGE SCALE GENOMIC DNA]</scope>
    <source>
        <strain evidence="3 4">KCTC 23076</strain>
    </source>
</reference>
<dbReference type="InterPro" id="IPR000600">
    <property type="entry name" value="ROK"/>
</dbReference>
<organism evidence="3 4">
    <name type="scientific">Lysobacter korlensis</name>
    <dbReference type="NCBI Taxonomy" id="553636"/>
    <lineage>
        <taxon>Bacteria</taxon>
        <taxon>Pseudomonadati</taxon>
        <taxon>Pseudomonadota</taxon>
        <taxon>Gammaproteobacteria</taxon>
        <taxon>Lysobacterales</taxon>
        <taxon>Lysobacteraceae</taxon>
        <taxon>Lysobacter</taxon>
    </lineage>
</organism>
<dbReference type="PANTHER" id="PTHR18964">
    <property type="entry name" value="ROK (REPRESSOR, ORF, KINASE) FAMILY"/>
    <property type="match status" value="1"/>
</dbReference>
<dbReference type="Gene3D" id="3.30.420.40">
    <property type="match status" value="2"/>
</dbReference>
<evidence type="ECO:0000256" key="1">
    <source>
        <dbReference type="ARBA" id="ARBA00006479"/>
    </source>
</evidence>
<gene>
    <name evidence="3" type="ORF">ACFFGH_28160</name>
</gene>